<gene>
    <name evidence="1" type="ORF">CR513_48999</name>
</gene>
<accession>A0A371F026</accession>
<dbReference type="Proteomes" id="UP000257109">
    <property type="component" value="Unassembled WGS sequence"/>
</dbReference>
<evidence type="ECO:0000313" key="1">
    <source>
        <dbReference type="EMBL" id="RDX71631.1"/>
    </source>
</evidence>
<dbReference type="AlphaFoldDB" id="A0A371F026"/>
<organism evidence="1 2">
    <name type="scientific">Mucuna pruriens</name>
    <name type="common">Velvet bean</name>
    <name type="synonym">Dolichos pruriens</name>
    <dbReference type="NCBI Taxonomy" id="157652"/>
    <lineage>
        <taxon>Eukaryota</taxon>
        <taxon>Viridiplantae</taxon>
        <taxon>Streptophyta</taxon>
        <taxon>Embryophyta</taxon>
        <taxon>Tracheophyta</taxon>
        <taxon>Spermatophyta</taxon>
        <taxon>Magnoliopsida</taxon>
        <taxon>eudicotyledons</taxon>
        <taxon>Gunneridae</taxon>
        <taxon>Pentapetalae</taxon>
        <taxon>rosids</taxon>
        <taxon>fabids</taxon>
        <taxon>Fabales</taxon>
        <taxon>Fabaceae</taxon>
        <taxon>Papilionoideae</taxon>
        <taxon>50 kb inversion clade</taxon>
        <taxon>NPAAA clade</taxon>
        <taxon>indigoferoid/millettioid clade</taxon>
        <taxon>Phaseoleae</taxon>
        <taxon>Mucuna</taxon>
    </lineage>
</organism>
<reference evidence="1" key="1">
    <citation type="submission" date="2018-05" db="EMBL/GenBank/DDBJ databases">
        <title>Draft genome of Mucuna pruriens seed.</title>
        <authorList>
            <person name="Nnadi N.E."/>
            <person name="Vos R."/>
            <person name="Hasami M.H."/>
            <person name="Devisetty U.K."/>
            <person name="Aguiy J.C."/>
        </authorList>
    </citation>
    <scope>NUCLEOTIDE SEQUENCE [LARGE SCALE GENOMIC DNA]</scope>
    <source>
        <strain evidence="1">JCA_2017</strain>
    </source>
</reference>
<protein>
    <submittedName>
        <fullName evidence="1">Uncharacterized protein</fullName>
    </submittedName>
</protein>
<evidence type="ECO:0000313" key="2">
    <source>
        <dbReference type="Proteomes" id="UP000257109"/>
    </source>
</evidence>
<proteinExistence type="predicted"/>
<sequence>SEKEGHFEQSFKGLKRVLLGFSWSTPNLTPLWVWLTPFVDGGPSLCRWWSFYLYDTLPLKLGDSVTIHTIQTGSPSCSQHCPHSTSSQQLGIHSSFRTSKPRHATNTLPKYLLLVFLSPPVREGWVVILEKLINMASGRDRPQPFGRLLWQSFLPLSLDLPTG</sequence>
<dbReference type="EMBL" id="QJKJ01011256">
    <property type="protein sequence ID" value="RDX71631.1"/>
    <property type="molecule type" value="Genomic_DNA"/>
</dbReference>
<feature type="non-terminal residue" evidence="1">
    <location>
        <position position="1"/>
    </location>
</feature>
<keyword evidence="2" id="KW-1185">Reference proteome</keyword>
<comment type="caution">
    <text evidence="1">The sequence shown here is derived from an EMBL/GenBank/DDBJ whole genome shotgun (WGS) entry which is preliminary data.</text>
</comment>
<name>A0A371F026_MUCPR</name>
<feature type="non-terminal residue" evidence="1">
    <location>
        <position position="163"/>
    </location>
</feature>